<gene>
    <name evidence="3" type="ORF">SZL87_15575</name>
</gene>
<organism evidence="3 4">
    <name type="scientific">Exiguobacterium indicum</name>
    <dbReference type="NCBI Taxonomy" id="296995"/>
    <lineage>
        <taxon>Bacteria</taxon>
        <taxon>Bacillati</taxon>
        <taxon>Bacillota</taxon>
        <taxon>Bacilli</taxon>
        <taxon>Bacillales</taxon>
        <taxon>Bacillales Family XII. Incertae Sedis</taxon>
        <taxon>Exiguobacterium</taxon>
    </lineage>
</organism>
<dbReference type="RefSeq" id="WP_336449688.1">
    <property type="nucleotide sequence ID" value="NZ_JBAWKY010000006.1"/>
</dbReference>
<sequence>MEAYLGNIIRYNRMKQKKTQHEVSQGICSISHLSKIEKGVYLPNEETLNLLFRRLGKKLDVEQDSHEKLIKRMDDFYHYWTYSDINQLQATILEMRKEKQHLIFSDRINQYLLFNIAYAILSGETEGLQKEMNDFENLELLSRREQSFFVLLKTTFLNQHGASKEAIRYIEENGSKISNEDISEFEYQKGLAFSYHVNPALSLIYMGKALASFSTHTNFTKVAMCKSVMAINYERLNLFEEAENEYLDVLRITQKLDNQNLYHETTYNFGLYLKNQKKFREALVQFMRCEDYFDSNKLHKYLLNLVIWETRLELDDLEEESKELLSQEMNQIAKLIKIKEKYLVYAQLLELKSSGKMKEYHQLLEKKYIPLLKKDKSFIELKLKYMELIENYRFNEKKYYSLIEKFYLNEIEMEMFSR</sequence>
<dbReference type="InterPro" id="IPR001387">
    <property type="entry name" value="Cro/C1-type_HTH"/>
</dbReference>
<dbReference type="Proteomes" id="UP001387110">
    <property type="component" value="Unassembled WGS sequence"/>
</dbReference>
<protein>
    <submittedName>
        <fullName evidence="3">Helix-turn-helix transcriptional regulator</fullName>
    </submittedName>
</protein>
<dbReference type="CDD" id="cd00093">
    <property type="entry name" value="HTH_XRE"/>
    <property type="match status" value="1"/>
</dbReference>
<accession>A0ABU8ELN2</accession>
<evidence type="ECO:0000313" key="3">
    <source>
        <dbReference type="EMBL" id="MEI4463845.1"/>
    </source>
</evidence>
<feature type="domain" description="HTH cro/C1-type" evidence="2">
    <location>
        <begin position="9"/>
        <end position="63"/>
    </location>
</feature>
<dbReference type="SUPFAM" id="SSF47413">
    <property type="entry name" value="lambda repressor-like DNA-binding domains"/>
    <property type="match status" value="1"/>
</dbReference>
<dbReference type="InterPro" id="IPR010982">
    <property type="entry name" value="Lambda_DNA-bd_dom_sf"/>
</dbReference>
<evidence type="ECO:0000313" key="4">
    <source>
        <dbReference type="Proteomes" id="UP001387110"/>
    </source>
</evidence>
<dbReference type="Pfam" id="PF01381">
    <property type="entry name" value="HTH_3"/>
    <property type="match status" value="1"/>
</dbReference>
<reference evidence="3 4" key="1">
    <citation type="submission" date="2023-12" db="EMBL/GenBank/DDBJ databases">
        <authorList>
            <person name="Easwaran N."/>
            <person name="Lazarus H.P.S."/>
        </authorList>
    </citation>
    <scope>NUCLEOTIDE SEQUENCE [LARGE SCALE GENOMIC DNA]</scope>
    <source>
        <strain evidence="3 4">VIT-2023</strain>
    </source>
</reference>
<feature type="coiled-coil region" evidence="1">
    <location>
        <begin position="307"/>
        <end position="334"/>
    </location>
</feature>
<dbReference type="PROSITE" id="PS50943">
    <property type="entry name" value="HTH_CROC1"/>
    <property type="match status" value="1"/>
</dbReference>
<comment type="caution">
    <text evidence="3">The sequence shown here is derived from an EMBL/GenBank/DDBJ whole genome shotgun (WGS) entry which is preliminary data.</text>
</comment>
<dbReference type="InterPro" id="IPR011990">
    <property type="entry name" value="TPR-like_helical_dom_sf"/>
</dbReference>
<name>A0ABU8ELN2_9BACL</name>
<dbReference type="Gene3D" id="1.25.40.10">
    <property type="entry name" value="Tetratricopeptide repeat domain"/>
    <property type="match status" value="2"/>
</dbReference>
<dbReference type="EMBL" id="JBAWKY010000006">
    <property type="protein sequence ID" value="MEI4463845.1"/>
    <property type="molecule type" value="Genomic_DNA"/>
</dbReference>
<evidence type="ECO:0000259" key="2">
    <source>
        <dbReference type="PROSITE" id="PS50943"/>
    </source>
</evidence>
<dbReference type="SUPFAM" id="SSF48452">
    <property type="entry name" value="TPR-like"/>
    <property type="match status" value="1"/>
</dbReference>
<keyword evidence="4" id="KW-1185">Reference proteome</keyword>
<keyword evidence="1" id="KW-0175">Coiled coil</keyword>
<dbReference type="SMART" id="SM00530">
    <property type="entry name" value="HTH_XRE"/>
    <property type="match status" value="1"/>
</dbReference>
<evidence type="ECO:0000256" key="1">
    <source>
        <dbReference type="SAM" id="Coils"/>
    </source>
</evidence>
<proteinExistence type="predicted"/>